<dbReference type="GO" id="GO:0035556">
    <property type="term" value="P:intracellular signal transduction"/>
    <property type="evidence" value="ECO:0007669"/>
    <property type="project" value="InterPro"/>
</dbReference>
<feature type="compositionally biased region" description="Basic and acidic residues" evidence="14">
    <location>
        <begin position="627"/>
        <end position="637"/>
    </location>
</feature>
<keyword evidence="10" id="KW-0844">Vision</keyword>
<dbReference type="SUPFAM" id="SSF89837">
    <property type="entry name" value="Doublecortin (DC)"/>
    <property type="match status" value="2"/>
</dbReference>
<feature type="compositionally biased region" description="Basic residues" evidence="14">
    <location>
        <begin position="1673"/>
        <end position="1683"/>
    </location>
</feature>
<dbReference type="FunFam" id="3.10.20.230:FF:000010">
    <property type="entry name" value="Retinitis pigmentosa 1-like 1a"/>
    <property type="match status" value="1"/>
</dbReference>
<dbReference type="KEGG" id="csyr:103253866"/>
<feature type="region of interest" description="Disordered" evidence="14">
    <location>
        <begin position="435"/>
        <end position="588"/>
    </location>
</feature>
<dbReference type="InterPro" id="IPR036572">
    <property type="entry name" value="Doublecortin_dom_sf"/>
</dbReference>
<keyword evidence="4" id="KW-0716">Sensory transduction</keyword>
<evidence type="ECO:0000256" key="1">
    <source>
        <dbReference type="ARBA" id="ARBA00004430"/>
    </source>
</evidence>
<evidence type="ECO:0000256" key="3">
    <source>
        <dbReference type="ARBA" id="ARBA00022490"/>
    </source>
</evidence>
<keyword evidence="7" id="KW-0969">Cilium</keyword>
<dbReference type="GO" id="GO:0007601">
    <property type="term" value="P:visual perception"/>
    <property type="evidence" value="ECO:0007669"/>
    <property type="project" value="UniProtKB-KW"/>
</dbReference>
<evidence type="ECO:0000313" key="17">
    <source>
        <dbReference type="RefSeq" id="XP_021565228.1"/>
    </source>
</evidence>
<evidence type="ECO:0000256" key="9">
    <source>
        <dbReference type="ARBA" id="ARBA00023273"/>
    </source>
</evidence>
<comment type="function">
    <text evidence="11">Required for the differentiation of photoreceptor cells. Plays a role in the organization of outer segment of rod and cone photoreceptors.</text>
</comment>
<protein>
    <recommendedName>
        <fullName evidence="13">Retinitis pigmentosa 1-like 1 protein</fullName>
    </recommendedName>
</protein>
<dbReference type="PROSITE" id="PS50309">
    <property type="entry name" value="DC"/>
    <property type="match status" value="2"/>
</dbReference>
<feature type="domain" description="Doublecortin" evidence="15">
    <location>
        <begin position="152"/>
        <end position="231"/>
    </location>
</feature>
<keyword evidence="8" id="KW-0206">Cytoskeleton</keyword>
<dbReference type="GO" id="GO:0001750">
    <property type="term" value="C:photoreceptor outer segment"/>
    <property type="evidence" value="ECO:0007669"/>
    <property type="project" value="UniProtKB-SubCell"/>
</dbReference>
<feature type="region of interest" description="Disordered" evidence="14">
    <location>
        <begin position="926"/>
        <end position="1015"/>
    </location>
</feature>
<feature type="compositionally biased region" description="Basic and acidic residues" evidence="14">
    <location>
        <begin position="1551"/>
        <end position="1560"/>
    </location>
</feature>
<feature type="domain" description="Doublecortin" evidence="15">
    <location>
        <begin position="34"/>
        <end position="112"/>
    </location>
</feature>
<dbReference type="GO" id="GO:0045494">
    <property type="term" value="P:photoreceptor cell maintenance"/>
    <property type="evidence" value="ECO:0007669"/>
    <property type="project" value="UniProtKB-ARBA"/>
</dbReference>
<keyword evidence="5" id="KW-0677">Repeat</keyword>
<dbReference type="SMART" id="SM00537">
    <property type="entry name" value="DCX"/>
    <property type="match status" value="2"/>
</dbReference>
<evidence type="ECO:0000256" key="7">
    <source>
        <dbReference type="ARBA" id="ARBA00023069"/>
    </source>
</evidence>
<evidence type="ECO:0000256" key="5">
    <source>
        <dbReference type="ARBA" id="ARBA00022737"/>
    </source>
</evidence>
<dbReference type="Pfam" id="PF03607">
    <property type="entry name" value="DCX"/>
    <property type="match status" value="2"/>
</dbReference>
<dbReference type="RefSeq" id="XP_021565228.1">
    <property type="nucleotide sequence ID" value="XM_021709553.1"/>
</dbReference>
<feature type="region of interest" description="Disordered" evidence="14">
    <location>
        <begin position="103"/>
        <end position="154"/>
    </location>
</feature>
<feature type="compositionally biased region" description="Low complexity" evidence="14">
    <location>
        <begin position="718"/>
        <end position="732"/>
    </location>
</feature>
<sequence length="1690" mass="174713">MNSAPRDAPALGHRECLLSAVARTPSVTQVPPAKKITFLKRGDPRFAGVRLAVHQRTFKSFSALMDELSQRVPLSFGVRSVTTPGGLHGLSALEQLEDGGCYLCSDKKPPKPPSGPGRPLGRSPATQPARDSEGRREAPGTSSSSKGLKAPRKVVLVKNTDPRLQQTVVLSQRNTRNLAAFLSKASDVLCFPVKQVYTASGKKVDSLQALLHSPSVLVCAGNEAFRPLATEDARRNGMEASGLTSRTKTGTWGPKAKQSVIHLRSRPGSRAQPPEAGGPGPNRQDTPAQPGHWVAGDDMKKKVCMNEDGSLSVEMKVRFHLLGGDTLLWSQRVGRASTLTAASEEGTELGEMGPLCYAWNGHPGGCSEPGACGARPCAAGCQEAFGRGGQLGPRCEIWTNPLHASGGERPASRRRWGLAQHFCCRGPWTQGAASKERCSQDSTSLASSAGHPEGSEPVSSSCPRTLDGGVGGIGLSAQRGTEQEAVRGPSGGIQGQCRCLARGAQGEDGDPSDSSASARSHEVSRAWGCRGCQGKAKPKTSQWEAMQRGDPGSPTLSFSSFRNEDPEAEMHGQGSGHSCSWDEEEGSSPLPACALAQQLGGTQKSLARAVSSPSIPGLGQGAQRGHARQDRPHRDSHCPLNSPAAKYAPRPPGQGRACPDSPAPRFSGSPVGTSTRASGDLSPPSSGSFHSQDLPGASNAPITPASDSEGAPGEYSHDAPSAGWAGDAGSGACSVVPRPPQTPRSGSVRTPELSPPSGRHTGRAGSGDPGAPPGPCCSQTAPGAPRGPSSSEAPWAGSRYCPTPPRGRPCARQRSSSCGSIHGAPSGPGGSPQEAETPPGGHTPASGPNSREAGRSMPSSRGRSGGLSPGKDAQGGGGPEEQGQGGGVSPGALPQASPEAVVRAWLGNIPEEPMLVKYEMVDETPRAVGEVLEGPAEDPGDDPSPRGLGEVATSGQGPLEVEARKTPEPEGALPAMGDAALRSEEGPSQGTAPRGVSGAPERAEAGRGVGQGVLPSRVSASAQIMKALMDSKQGRPSSLPELSSPVAGRLSRSAGALITCLARLRFFDDDLGSPAAGKGRLTDSPRYRELLSLSQALWPGCDPGRGQLDAGLQEATWSPSGLGCHAVTEDLSPTSSSGVDVSSGSGGSGGSGESSVPCATDSALVPERTELPLTVSCQTPGSRTSENPEDLGSRQQSGSPAASLPQALACGTSMDGAEGGGEQAAGEGLEQLVAGTGQDEGARPEGLDEGGERETPEGGVREEGLSEGTVGSGWTLAGARAPCGYSEDAGRVAGSAEGFPVERREEPTEPPSHLRAGDSSASEGPSGPQLEPGLGRPPGVAEMEGVQTQAPPAPGAGEKQPSGVCRASLEADPIGVSALLKKMEKAFLAHLASAVAELRARWGLQDHDLLDQLAAELQQDVGQRLRDSTERELRKVHGRTGRTALRGELSLQTEQRRRRLQSLHNLSAFTEGTLSPGPRSLTLEDGRALSRALGTPPRGKEAEGEEFCPCEACVRKKASPVSPRRLAVGAAKAPIQEAFDLRQILQRKKGGRMDGEKAEVAPEEPGTEPLREDVSGTWTGPRADGGPELGLDLSPGLEEREAGEGGEEGGEREEGGDRKVIAEGNRVAQVEAYGIRRPHPGGSLLREETSRGCTQRVPPLSKKGPLRAQGLPSRRRLKALNSKRRPEASP</sequence>
<evidence type="ECO:0000313" key="16">
    <source>
        <dbReference type="Proteomes" id="UP000189704"/>
    </source>
</evidence>
<dbReference type="FunFam" id="3.10.20.230:FF:000008">
    <property type="entry name" value="retinitis pigmentosa 1-like 1 protein"/>
    <property type="match status" value="1"/>
</dbReference>
<evidence type="ECO:0000256" key="12">
    <source>
        <dbReference type="ARBA" id="ARBA00065121"/>
    </source>
</evidence>
<dbReference type="OrthoDB" id="1738954at2759"/>
<proteinExistence type="predicted"/>
<feature type="compositionally biased region" description="Gly residues" evidence="14">
    <location>
        <begin position="863"/>
        <end position="889"/>
    </location>
</feature>
<dbReference type="PANTHER" id="PTHR23005">
    <property type="entry name" value="RETINITIS PIGMENTOSA 1 PROTEIN"/>
    <property type="match status" value="1"/>
</dbReference>
<evidence type="ECO:0000256" key="8">
    <source>
        <dbReference type="ARBA" id="ARBA00023212"/>
    </source>
</evidence>
<accession>A0A3Q0DTZ1</accession>
<comment type="subunit">
    <text evidence="12">Interacts with RP1; has a synergistic effect with RP1 in photoreceptor differentiation.</text>
</comment>
<gene>
    <name evidence="17" type="primary">RP1L1</name>
</gene>
<dbReference type="GeneID" id="103253866"/>
<dbReference type="PANTHER" id="PTHR23005:SF3">
    <property type="entry name" value="RETINITIS PIGMENTOSA 1-LIKE 1 PROTEIN"/>
    <property type="match status" value="1"/>
</dbReference>
<feature type="region of interest" description="Disordered" evidence="14">
    <location>
        <begin position="1124"/>
        <end position="1364"/>
    </location>
</feature>
<organism evidence="16 17">
    <name type="scientific">Carlito syrichta</name>
    <name type="common">Philippine tarsier</name>
    <name type="synonym">Tarsius syrichta</name>
    <dbReference type="NCBI Taxonomy" id="1868482"/>
    <lineage>
        <taxon>Eukaryota</taxon>
        <taxon>Metazoa</taxon>
        <taxon>Chordata</taxon>
        <taxon>Craniata</taxon>
        <taxon>Vertebrata</taxon>
        <taxon>Euteleostomi</taxon>
        <taxon>Mammalia</taxon>
        <taxon>Eutheria</taxon>
        <taxon>Euarchontoglires</taxon>
        <taxon>Primates</taxon>
        <taxon>Haplorrhini</taxon>
        <taxon>Tarsiiformes</taxon>
        <taxon>Tarsiidae</taxon>
        <taxon>Carlito</taxon>
    </lineage>
</organism>
<evidence type="ECO:0000259" key="15">
    <source>
        <dbReference type="PROSITE" id="PS50309"/>
    </source>
</evidence>
<dbReference type="InterPro" id="IPR003533">
    <property type="entry name" value="Doublecortin_dom"/>
</dbReference>
<evidence type="ECO:0000256" key="10">
    <source>
        <dbReference type="ARBA" id="ARBA00023305"/>
    </source>
</evidence>
<dbReference type="Proteomes" id="UP000189704">
    <property type="component" value="Unplaced"/>
</dbReference>
<feature type="compositionally biased region" description="Basic and acidic residues" evidence="14">
    <location>
        <begin position="1240"/>
        <end position="1264"/>
    </location>
</feature>
<name>A0A3Q0DTZ1_CARSF</name>
<dbReference type="GO" id="GO:0035082">
    <property type="term" value="P:axoneme assembly"/>
    <property type="evidence" value="ECO:0007669"/>
    <property type="project" value="TreeGrafter"/>
</dbReference>
<feature type="region of interest" description="Disordered" evidence="14">
    <location>
        <begin position="604"/>
        <end position="897"/>
    </location>
</feature>
<feature type="compositionally biased region" description="Polar residues" evidence="14">
    <location>
        <begin position="1175"/>
        <end position="1185"/>
    </location>
</feature>
<dbReference type="GO" id="GO:0042461">
    <property type="term" value="P:photoreceptor cell development"/>
    <property type="evidence" value="ECO:0007669"/>
    <property type="project" value="TreeGrafter"/>
</dbReference>
<dbReference type="GO" id="GO:0005930">
    <property type="term" value="C:axoneme"/>
    <property type="evidence" value="ECO:0007669"/>
    <property type="project" value="UniProtKB-SubCell"/>
</dbReference>
<evidence type="ECO:0000256" key="6">
    <source>
        <dbReference type="ARBA" id="ARBA00022794"/>
    </source>
</evidence>
<keyword evidence="9" id="KW-0966">Cell projection</keyword>
<comment type="subcellular location">
    <subcellularLocation>
        <location evidence="2">Cell projection</location>
        <location evidence="2">Cilium</location>
        <location evidence="2">Photoreceptor outer segment</location>
    </subcellularLocation>
    <subcellularLocation>
        <location evidence="1">Cytoplasm</location>
        <location evidence="1">Cytoskeleton</location>
        <location evidence="1">Cilium axoneme</location>
    </subcellularLocation>
</comment>
<keyword evidence="6" id="KW-0970">Cilium biogenesis/degradation</keyword>
<dbReference type="Gene3D" id="3.10.20.230">
    <property type="entry name" value="Doublecortin domain"/>
    <property type="match status" value="2"/>
</dbReference>
<keyword evidence="3" id="KW-0963">Cytoplasm</keyword>
<keyword evidence="16" id="KW-1185">Reference proteome</keyword>
<dbReference type="GO" id="GO:0060041">
    <property type="term" value="P:retina development in camera-type eye"/>
    <property type="evidence" value="ECO:0007669"/>
    <property type="project" value="TreeGrafter"/>
</dbReference>
<feature type="region of interest" description="Disordered" evidence="14">
    <location>
        <begin position="1548"/>
        <end position="1690"/>
    </location>
</feature>
<evidence type="ECO:0000256" key="11">
    <source>
        <dbReference type="ARBA" id="ARBA00057781"/>
    </source>
</evidence>
<evidence type="ECO:0000256" key="13">
    <source>
        <dbReference type="ARBA" id="ARBA00069882"/>
    </source>
</evidence>
<evidence type="ECO:0000256" key="4">
    <source>
        <dbReference type="ARBA" id="ARBA00022606"/>
    </source>
</evidence>
<evidence type="ECO:0000256" key="14">
    <source>
        <dbReference type="SAM" id="MobiDB-lite"/>
    </source>
</evidence>
<feature type="compositionally biased region" description="Basic and acidic residues" evidence="14">
    <location>
        <begin position="1612"/>
        <end position="1621"/>
    </location>
</feature>
<feature type="compositionally biased region" description="Polar residues" evidence="14">
    <location>
        <begin position="670"/>
        <end position="691"/>
    </location>
</feature>
<feature type="region of interest" description="Disordered" evidence="14">
    <location>
        <begin position="231"/>
        <end position="298"/>
    </location>
</feature>
<evidence type="ECO:0000256" key="2">
    <source>
        <dbReference type="ARBA" id="ARBA00004504"/>
    </source>
</evidence>
<reference evidence="17" key="1">
    <citation type="submission" date="2025-08" db="UniProtKB">
        <authorList>
            <consortium name="RefSeq"/>
        </authorList>
    </citation>
    <scope>IDENTIFICATION</scope>
</reference>
<dbReference type="CTD" id="94137"/>